<dbReference type="PATRIC" id="fig|451.8.peg.2546"/>
<dbReference type="KEGG" id="tmc:LMI_2720"/>
<accession>A0A098GIY8</accession>
<dbReference type="HOGENOM" id="CLU_739255_0_0_6"/>
<dbReference type="EMBL" id="LN614830">
    <property type="protein sequence ID" value="CEG61972.1"/>
    <property type="molecule type" value="Genomic_DNA"/>
</dbReference>
<dbReference type="Proteomes" id="UP000182998">
    <property type="component" value="Unassembled WGS sequence"/>
</dbReference>
<dbReference type="AlphaFoldDB" id="A0A098GIY8"/>
<keyword evidence="4" id="KW-1185">Reference proteome</keyword>
<reference evidence="1" key="1">
    <citation type="submission" date="2014-09" db="EMBL/GenBank/DDBJ databases">
        <authorList>
            <person name="GOMEZ-VALERO Laura"/>
        </authorList>
    </citation>
    <scope>NUCLEOTIDE SEQUENCE</scope>
    <source>
        <strain evidence="1">ATCC33218</strain>
    </source>
</reference>
<evidence type="ECO:0000313" key="2">
    <source>
        <dbReference type="EMBL" id="SCY67856.1"/>
    </source>
</evidence>
<name>A0A098GIY8_LEGMI</name>
<evidence type="ECO:0000313" key="4">
    <source>
        <dbReference type="Proteomes" id="UP000182998"/>
    </source>
</evidence>
<reference evidence="2 4" key="3">
    <citation type="submission" date="2016-10" db="EMBL/GenBank/DDBJ databases">
        <authorList>
            <person name="Varghese N."/>
            <person name="Submissions S."/>
        </authorList>
    </citation>
    <scope>NUCLEOTIDE SEQUENCE [LARGE SCALE GENOMIC DNA]</scope>
    <source>
        <strain evidence="2 4">ATCC 33218</strain>
    </source>
</reference>
<dbReference type="STRING" id="451.B6N58_02635"/>
<evidence type="ECO:0000313" key="3">
    <source>
        <dbReference type="Proteomes" id="UP000032414"/>
    </source>
</evidence>
<gene>
    <name evidence="1" type="ORF">LMI_2720</name>
    <name evidence="2" type="ORF">SAMN02982997_02480</name>
</gene>
<proteinExistence type="predicted"/>
<sequence length="387" mass="43437">MAPEMTVRESMQTIMQGLGSASRKEGSENQTPSERKQISNDILNRLNKLNLGDDPRMLSLLEAYPNYTNRLITLFKALKGLNIPLSDAIHAAIAKNIAHLGGVVNLLELVKEMKVDPNSFPIERLFDAAKSDMAVTHSVRKLFNIESLDLDTFKLILTYPSQAYSISQLIIDLQEHAYDTQILIDKLLAAQSPIKNMGTIIELLGYILENNLYYPGVVDILLRQDQYIDTIYEGAKKLLAGHCLSANYFTVLEQNPKNANIFAMNILLLYNAGLIDYRKPEDLSEVSGLGIGALHFLRFLRQVDMLDAASYKKIVQHNNILMAEKVVETFNNLPLFTSFDKKELHQMLELVNKEKPSDDDINRFTQIISNYLIPNDGVLSAGAPPSP</sequence>
<dbReference type="Proteomes" id="UP000032414">
    <property type="component" value="Chromosome I"/>
</dbReference>
<reference evidence="3" key="2">
    <citation type="submission" date="2014-09" db="EMBL/GenBank/DDBJ databases">
        <authorList>
            <person name="Gomez-Valero L."/>
        </authorList>
    </citation>
    <scope>NUCLEOTIDE SEQUENCE [LARGE SCALE GENOMIC DNA]</scope>
    <source>
        <strain evidence="3">ATCC33218</strain>
    </source>
</reference>
<dbReference type="EMBL" id="FMVN01000013">
    <property type="protein sequence ID" value="SCY67856.1"/>
    <property type="molecule type" value="Genomic_DNA"/>
</dbReference>
<protein>
    <submittedName>
        <fullName evidence="1">Uncharacterized protein</fullName>
    </submittedName>
</protein>
<evidence type="ECO:0000313" key="1">
    <source>
        <dbReference type="EMBL" id="CEG61972.1"/>
    </source>
</evidence>
<organism evidence="1 3">
    <name type="scientific">Legionella micdadei</name>
    <name type="common">Tatlockia micdadei</name>
    <dbReference type="NCBI Taxonomy" id="451"/>
    <lineage>
        <taxon>Bacteria</taxon>
        <taxon>Pseudomonadati</taxon>
        <taxon>Pseudomonadota</taxon>
        <taxon>Gammaproteobacteria</taxon>
        <taxon>Legionellales</taxon>
        <taxon>Legionellaceae</taxon>
        <taxon>Legionella</taxon>
    </lineage>
</organism>